<evidence type="ECO:0000256" key="1">
    <source>
        <dbReference type="SAM" id="SignalP"/>
    </source>
</evidence>
<feature type="chain" id="PRO_5036312503" evidence="1">
    <location>
        <begin position="17"/>
        <end position="131"/>
    </location>
</feature>
<reference evidence="3" key="3">
    <citation type="submission" date="2019-08" db="EMBL/GenBank/DDBJ databases">
        <authorList>
            <consortium name="Photinus pyralis genome working group"/>
            <person name="Fallon T.R."/>
            <person name="Sander Lower S.E."/>
            <person name="Weng J.-K."/>
        </authorList>
    </citation>
    <scope>NUCLEOTIDE SEQUENCE</scope>
    <source>
        <strain evidence="3">1611_PpyrPB1</strain>
        <tissue evidence="3">Whole body</tissue>
    </source>
</reference>
<dbReference type="EMBL" id="GEZM01097803">
    <property type="protein sequence ID" value="JAV54097.1"/>
    <property type="molecule type" value="Transcribed_RNA"/>
</dbReference>
<dbReference type="InParanoid" id="A0A1Y1K5L5"/>
<keyword evidence="1" id="KW-0732">Signal</keyword>
<keyword evidence="4" id="KW-1185">Reference proteome</keyword>
<reference evidence="2" key="1">
    <citation type="journal article" date="2016" name="Sci. Rep.">
        <title>Molecular characterization of firefly nuptial gifts: a multi-omics approach sheds light on postcopulatory sexual selection.</title>
        <authorList>
            <person name="Al-Wathiqui N."/>
            <person name="Fallon T.R."/>
            <person name="South A."/>
            <person name="Weng J.K."/>
            <person name="Lewis S.M."/>
        </authorList>
    </citation>
    <scope>NUCLEOTIDE SEQUENCE</scope>
</reference>
<reference evidence="3 4" key="2">
    <citation type="journal article" date="2018" name="Elife">
        <title>Firefly genomes illuminate parallel origins of bioluminescence in beetles.</title>
        <authorList>
            <person name="Fallon T.R."/>
            <person name="Lower S.E."/>
            <person name="Chang C.H."/>
            <person name="Bessho-Uehara M."/>
            <person name="Martin G.J."/>
            <person name="Bewick A.J."/>
            <person name="Behringer M."/>
            <person name="Debat H.J."/>
            <person name="Wong I."/>
            <person name="Day J.C."/>
            <person name="Suvorov A."/>
            <person name="Silva C.J."/>
            <person name="Stanger-Hall K.F."/>
            <person name="Hall D.W."/>
            <person name="Schmitz R.J."/>
            <person name="Nelson D.R."/>
            <person name="Lewis S.M."/>
            <person name="Shigenobu S."/>
            <person name="Bybee S.M."/>
            <person name="Larracuente A.M."/>
            <person name="Oba Y."/>
            <person name="Weng J.K."/>
        </authorList>
    </citation>
    <scope>NUCLEOTIDE SEQUENCE [LARGE SCALE GENOMIC DNA]</scope>
    <source>
        <strain evidence="3">1611_PpyrPB1</strain>
        <tissue evidence="3">Whole body</tissue>
    </source>
</reference>
<sequence>MTKAIVFLAIIAFCIAIDAATLNYRDRCEYNWCSHECRKKGHIEGECYFNHITGKTVCKCDTARCNNAKCKEKCEKQGYFNGYCPNTKDPWCQCNLASKCDIDECYKKCRSMGNRDGGFCSRYTGDCVCYL</sequence>
<evidence type="ECO:0000313" key="2">
    <source>
        <dbReference type="EMBL" id="JAV54097.1"/>
    </source>
</evidence>
<name>A0A1Y1K5L5_PHOPY</name>
<dbReference type="AlphaFoldDB" id="A0A1Y1K5L5"/>
<dbReference type="EMBL" id="VVIM01000761">
    <property type="protein sequence ID" value="KAB0790782.1"/>
    <property type="molecule type" value="Genomic_DNA"/>
</dbReference>
<feature type="signal peptide" evidence="1">
    <location>
        <begin position="1"/>
        <end position="16"/>
    </location>
</feature>
<gene>
    <name evidence="3" type="ORF">PPYR_15292</name>
</gene>
<protein>
    <submittedName>
        <fullName evidence="2">Uncharacterized protein</fullName>
    </submittedName>
</protein>
<evidence type="ECO:0000313" key="3">
    <source>
        <dbReference type="EMBL" id="KAB0790782.1"/>
    </source>
</evidence>
<evidence type="ECO:0000313" key="4">
    <source>
        <dbReference type="Proteomes" id="UP000327044"/>
    </source>
</evidence>
<organism evidence="2">
    <name type="scientific">Photinus pyralis</name>
    <name type="common">Common eastern firefly</name>
    <name type="synonym">Lampyris pyralis</name>
    <dbReference type="NCBI Taxonomy" id="7054"/>
    <lineage>
        <taxon>Eukaryota</taxon>
        <taxon>Metazoa</taxon>
        <taxon>Ecdysozoa</taxon>
        <taxon>Arthropoda</taxon>
        <taxon>Hexapoda</taxon>
        <taxon>Insecta</taxon>
        <taxon>Pterygota</taxon>
        <taxon>Neoptera</taxon>
        <taxon>Endopterygota</taxon>
        <taxon>Coleoptera</taxon>
        <taxon>Polyphaga</taxon>
        <taxon>Elateriformia</taxon>
        <taxon>Elateroidea</taxon>
        <taxon>Lampyridae</taxon>
        <taxon>Lampyrinae</taxon>
        <taxon>Photinus</taxon>
    </lineage>
</organism>
<proteinExistence type="predicted"/>
<accession>A0A1Y1K5L5</accession>
<dbReference type="Proteomes" id="UP000327044">
    <property type="component" value="Unassembled WGS sequence"/>
</dbReference>